<dbReference type="Proteomes" id="UP000230232">
    <property type="component" value="Unassembled WGS sequence"/>
</dbReference>
<keyword evidence="4 7" id="KW-0689">Ribosomal protein</keyword>
<dbReference type="AlphaFoldDB" id="A0A2H0R4N8"/>
<dbReference type="SMART" id="SM00363">
    <property type="entry name" value="S4"/>
    <property type="match status" value="1"/>
</dbReference>
<dbReference type="InterPro" id="IPR036986">
    <property type="entry name" value="S4_RNA-bd_sf"/>
</dbReference>
<dbReference type="EMBL" id="PCXO01000005">
    <property type="protein sequence ID" value="PIR41489.1"/>
    <property type="molecule type" value="Genomic_DNA"/>
</dbReference>
<dbReference type="GO" id="GO:0006412">
    <property type="term" value="P:translation"/>
    <property type="evidence" value="ECO:0007669"/>
    <property type="project" value="UniProtKB-UniRule"/>
</dbReference>
<dbReference type="HAMAP" id="MF_01306_B">
    <property type="entry name" value="Ribosomal_uS4_B"/>
    <property type="match status" value="1"/>
</dbReference>
<comment type="caution">
    <text evidence="11">The sequence shown here is derived from an EMBL/GenBank/DDBJ whole genome shotgun (WGS) entry which is preliminary data.</text>
</comment>
<feature type="domain" description="RNA-binding S4" evidence="9">
    <location>
        <begin position="99"/>
        <end position="163"/>
    </location>
</feature>
<evidence type="ECO:0000256" key="6">
    <source>
        <dbReference type="ARBA" id="ARBA00035254"/>
    </source>
</evidence>
<sequence>MARYRGPKEKLERRIGVKLSLKGERSLSPKAAMVRRPYPPGMHGNKRLRRLSEYGTQLKTKQKVRYIYRLMEKKFRRYVDEAMKSRSETAELLVRSLEQRLDNIIYRSGIAQSRDQARQIVNHGHILVNGKKVSIPSYQVKKGDIISIRPGSQKTKFFSTLVPDWIEKISCPSWMNVDTKSQKATITGVPNLEESGLEQNDLKTIVEFYSR</sequence>
<protein>
    <recommendedName>
        <fullName evidence="6 7">Small ribosomal subunit protein uS4</fullName>
    </recommendedName>
</protein>
<dbReference type="Gene3D" id="3.10.290.10">
    <property type="entry name" value="RNA-binding S4 domain"/>
    <property type="match status" value="1"/>
</dbReference>
<evidence type="ECO:0000259" key="9">
    <source>
        <dbReference type="SMART" id="SM00363"/>
    </source>
</evidence>
<comment type="similarity">
    <text evidence="1 7 8">Belongs to the universal ribosomal protein uS4 family.</text>
</comment>
<gene>
    <name evidence="7" type="primary">rpsD</name>
    <name evidence="11" type="ORF">COV31_01300</name>
</gene>
<evidence type="ECO:0000256" key="1">
    <source>
        <dbReference type="ARBA" id="ARBA00007465"/>
    </source>
</evidence>
<dbReference type="InterPro" id="IPR002942">
    <property type="entry name" value="S4_RNA-bd"/>
</dbReference>
<proteinExistence type="inferred from homology"/>
<dbReference type="InterPro" id="IPR018079">
    <property type="entry name" value="Ribosomal_uS4_CS"/>
</dbReference>
<comment type="function">
    <text evidence="7">With S5 and S12 plays an important role in translational accuracy.</text>
</comment>
<dbReference type="GO" id="GO:0019843">
    <property type="term" value="F:rRNA binding"/>
    <property type="evidence" value="ECO:0007669"/>
    <property type="project" value="UniProtKB-UniRule"/>
</dbReference>
<dbReference type="NCBIfam" id="NF003717">
    <property type="entry name" value="PRK05327.1"/>
    <property type="match status" value="1"/>
</dbReference>
<evidence type="ECO:0000313" key="11">
    <source>
        <dbReference type="EMBL" id="PIR41489.1"/>
    </source>
</evidence>
<feature type="domain" description="Small ribosomal subunit protein uS4 N-terminal" evidence="10">
    <location>
        <begin position="3"/>
        <end position="98"/>
    </location>
</feature>
<evidence type="ECO:0000256" key="5">
    <source>
        <dbReference type="ARBA" id="ARBA00023274"/>
    </source>
</evidence>
<keyword evidence="5 7" id="KW-0687">Ribonucleoprotein</keyword>
<dbReference type="InterPro" id="IPR022801">
    <property type="entry name" value="Ribosomal_uS4"/>
</dbReference>
<dbReference type="SMART" id="SM01390">
    <property type="entry name" value="Ribosomal_S4"/>
    <property type="match status" value="1"/>
</dbReference>
<keyword evidence="2 7" id="KW-0699">rRNA-binding</keyword>
<dbReference type="InterPro" id="IPR005709">
    <property type="entry name" value="Ribosomal_uS4_bac-type"/>
</dbReference>
<dbReference type="NCBIfam" id="TIGR01017">
    <property type="entry name" value="rpsD_bact"/>
    <property type="match status" value="1"/>
</dbReference>
<dbReference type="GO" id="GO:0003735">
    <property type="term" value="F:structural constituent of ribosome"/>
    <property type="evidence" value="ECO:0007669"/>
    <property type="project" value="InterPro"/>
</dbReference>
<dbReference type="SUPFAM" id="SSF55174">
    <property type="entry name" value="Alpha-L RNA-binding motif"/>
    <property type="match status" value="1"/>
</dbReference>
<organism evidence="11 12">
    <name type="scientific">Candidatus Yanofskybacteria bacterium CG10_big_fil_rev_8_21_14_0_10_46_23</name>
    <dbReference type="NCBI Taxonomy" id="1975098"/>
    <lineage>
        <taxon>Bacteria</taxon>
        <taxon>Candidatus Yanofskyibacteriota</taxon>
    </lineage>
</organism>
<evidence type="ECO:0000256" key="7">
    <source>
        <dbReference type="HAMAP-Rule" id="MF_01306"/>
    </source>
</evidence>
<comment type="function">
    <text evidence="7">One of the primary rRNA binding proteins, it binds directly to 16S rRNA where it nucleates assembly of the body of the 30S subunit.</text>
</comment>
<comment type="subunit">
    <text evidence="7">Part of the 30S ribosomal subunit. Contacts protein S5. The interaction surface between S4 and S5 is involved in control of translational fidelity.</text>
</comment>
<keyword evidence="3 7" id="KW-0694">RNA-binding</keyword>
<evidence type="ECO:0000256" key="3">
    <source>
        <dbReference type="ARBA" id="ARBA00022884"/>
    </source>
</evidence>
<dbReference type="Gene3D" id="1.10.1050.10">
    <property type="entry name" value="Ribosomal Protein S4 Delta 41, Chain A, domain 1"/>
    <property type="match status" value="1"/>
</dbReference>
<name>A0A2H0R4N8_9BACT</name>
<dbReference type="GO" id="GO:0042274">
    <property type="term" value="P:ribosomal small subunit biogenesis"/>
    <property type="evidence" value="ECO:0007669"/>
    <property type="project" value="TreeGrafter"/>
</dbReference>
<evidence type="ECO:0000256" key="8">
    <source>
        <dbReference type="RuleBase" id="RU003699"/>
    </source>
</evidence>
<dbReference type="PROSITE" id="PS00632">
    <property type="entry name" value="RIBOSOMAL_S4"/>
    <property type="match status" value="1"/>
</dbReference>
<dbReference type="CDD" id="cd00165">
    <property type="entry name" value="S4"/>
    <property type="match status" value="1"/>
</dbReference>
<dbReference type="Pfam" id="PF01479">
    <property type="entry name" value="S4"/>
    <property type="match status" value="1"/>
</dbReference>
<evidence type="ECO:0000313" key="12">
    <source>
        <dbReference type="Proteomes" id="UP000230232"/>
    </source>
</evidence>
<dbReference type="GO" id="GO:0015935">
    <property type="term" value="C:small ribosomal subunit"/>
    <property type="evidence" value="ECO:0007669"/>
    <property type="project" value="InterPro"/>
</dbReference>
<evidence type="ECO:0000259" key="10">
    <source>
        <dbReference type="SMART" id="SM01390"/>
    </source>
</evidence>
<dbReference type="FunFam" id="3.10.290.10:FF:000001">
    <property type="entry name" value="30S ribosomal protein S4"/>
    <property type="match status" value="1"/>
</dbReference>
<evidence type="ECO:0000256" key="2">
    <source>
        <dbReference type="ARBA" id="ARBA00022730"/>
    </source>
</evidence>
<evidence type="ECO:0000256" key="4">
    <source>
        <dbReference type="ARBA" id="ARBA00022980"/>
    </source>
</evidence>
<dbReference type="PANTHER" id="PTHR11831">
    <property type="entry name" value="30S 40S RIBOSOMAL PROTEIN"/>
    <property type="match status" value="1"/>
</dbReference>
<dbReference type="InterPro" id="IPR001912">
    <property type="entry name" value="Ribosomal_uS4_N"/>
</dbReference>
<dbReference type="PROSITE" id="PS50889">
    <property type="entry name" value="S4"/>
    <property type="match status" value="1"/>
</dbReference>
<dbReference type="PANTHER" id="PTHR11831:SF4">
    <property type="entry name" value="SMALL RIBOSOMAL SUBUNIT PROTEIN US4M"/>
    <property type="match status" value="1"/>
</dbReference>
<reference evidence="11 12" key="1">
    <citation type="submission" date="2017-09" db="EMBL/GenBank/DDBJ databases">
        <title>Depth-based differentiation of microbial function through sediment-hosted aquifers and enrichment of novel symbionts in the deep terrestrial subsurface.</title>
        <authorList>
            <person name="Probst A.J."/>
            <person name="Ladd B."/>
            <person name="Jarett J.K."/>
            <person name="Geller-Mcgrath D.E."/>
            <person name="Sieber C.M."/>
            <person name="Emerson J.B."/>
            <person name="Anantharaman K."/>
            <person name="Thomas B.C."/>
            <person name="Malmstrom R."/>
            <person name="Stieglmeier M."/>
            <person name="Klingl A."/>
            <person name="Woyke T."/>
            <person name="Ryan C.M."/>
            <person name="Banfield J.F."/>
        </authorList>
    </citation>
    <scope>NUCLEOTIDE SEQUENCE [LARGE SCALE GENOMIC DNA]</scope>
    <source>
        <strain evidence="11">CG10_big_fil_rev_8_21_14_0_10_46_23</strain>
    </source>
</reference>
<dbReference type="Pfam" id="PF00163">
    <property type="entry name" value="Ribosomal_S4"/>
    <property type="match status" value="1"/>
</dbReference>
<accession>A0A2H0R4N8</accession>